<reference evidence="1" key="2">
    <citation type="submission" date="2025-09" db="UniProtKB">
        <authorList>
            <consortium name="Ensembl"/>
        </authorList>
    </citation>
    <scope>IDENTIFICATION</scope>
</reference>
<name>A0A670ZAJ1_PSETE</name>
<dbReference type="Ensembl" id="ENSPTXT00000021395.1">
    <property type="protein sequence ID" value="ENSPTXP00000020760.1"/>
    <property type="gene ID" value="ENSPTXG00000014356.1"/>
</dbReference>
<evidence type="ECO:0000313" key="2">
    <source>
        <dbReference type="Proteomes" id="UP000472273"/>
    </source>
</evidence>
<organism evidence="1 2">
    <name type="scientific">Pseudonaja textilis</name>
    <name type="common">Eastern brown snake</name>
    <dbReference type="NCBI Taxonomy" id="8673"/>
    <lineage>
        <taxon>Eukaryota</taxon>
        <taxon>Metazoa</taxon>
        <taxon>Chordata</taxon>
        <taxon>Craniata</taxon>
        <taxon>Vertebrata</taxon>
        <taxon>Euteleostomi</taxon>
        <taxon>Lepidosauria</taxon>
        <taxon>Squamata</taxon>
        <taxon>Bifurcata</taxon>
        <taxon>Unidentata</taxon>
        <taxon>Episquamata</taxon>
        <taxon>Toxicofera</taxon>
        <taxon>Serpentes</taxon>
        <taxon>Colubroidea</taxon>
        <taxon>Elapidae</taxon>
        <taxon>Hydrophiinae</taxon>
        <taxon>Pseudonaja</taxon>
    </lineage>
</organism>
<protein>
    <recommendedName>
        <fullName evidence="3">Beta-defensin</fullName>
    </recommendedName>
</protein>
<evidence type="ECO:0000313" key="1">
    <source>
        <dbReference type="Ensembl" id="ENSPTXP00000020760.1"/>
    </source>
</evidence>
<reference evidence="1" key="1">
    <citation type="submission" date="2025-08" db="UniProtKB">
        <authorList>
            <consortium name="Ensembl"/>
        </authorList>
    </citation>
    <scope>IDENTIFICATION</scope>
</reference>
<dbReference type="GeneTree" id="ENSGT00960000190579"/>
<accession>A0A670ZAJ1</accession>
<dbReference type="Proteomes" id="UP000472273">
    <property type="component" value="Unplaced"/>
</dbReference>
<dbReference type="AlphaFoldDB" id="A0A670ZAJ1"/>
<sequence>MKLQSLLFCQGALHPSNWPAPDTLECRSQHHGFCKRYNCPGQTIPTGGTCQWGTLICCKS</sequence>
<proteinExistence type="predicted"/>
<keyword evidence="2" id="KW-1185">Reference proteome</keyword>
<evidence type="ECO:0008006" key="3">
    <source>
        <dbReference type="Google" id="ProtNLM"/>
    </source>
</evidence>